<feature type="chain" id="PRO_5042810100" description="1-alkyl-2-acetylglycerophosphocholine esterase" evidence="5">
    <location>
        <begin position="20"/>
        <end position="406"/>
    </location>
</feature>
<dbReference type="RefSeq" id="XP_064665602.1">
    <property type="nucleotide sequence ID" value="XM_064816197.1"/>
</dbReference>
<evidence type="ECO:0000313" key="7">
    <source>
        <dbReference type="Proteomes" id="UP001302812"/>
    </source>
</evidence>
<gene>
    <name evidence="6" type="ORF">N656DRAFT_784560</name>
</gene>
<keyword evidence="3" id="KW-0442">Lipid degradation</keyword>
<evidence type="ECO:0000256" key="5">
    <source>
        <dbReference type="SAM" id="SignalP"/>
    </source>
</evidence>
<reference evidence="6" key="1">
    <citation type="journal article" date="2023" name="Mol. Phylogenet. Evol.">
        <title>Genome-scale phylogeny and comparative genomics of the fungal order Sordariales.</title>
        <authorList>
            <person name="Hensen N."/>
            <person name="Bonometti L."/>
            <person name="Westerberg I."/>
            <person name="Brannstrom I.O."/>
            <person name="Guillou S."/>
            <person name="Cros-Aarteil S."/>
            <person name="Calhoun S."/>
            <person name="Haridas S."/>
            <person name="Kuo A."/>
            <person name="Mondo S."/>
            <person name="Pangilinan J."/>
            <person name="Riley R."/>
            <person name="LaButti K."/>
            <person name="Andreopoulos B."/>
            <person name="Lipzen A."/>
            <person name="Chen C."/>
            <person name="Yan M."/>
            <person name="Daum C."/>
            <person name="Ng V."/>
            <person name="Clum A."/>
            <person name="Steindorff A."/>
            <person name="Ohm R.A."/>
            <person name="Martin F."/>
            <person name="Silar P."/>
            <person name="Natvig D.O."/>
            <person name="Lalanne C."/>
            <person name="Gautier V."/>
            <person name="Ament-Velasquez S.L."/>
            <person name="Kruys A."/>
            <person name="Hutchinson M.I."/>
            <person name="Powell A.J."/>
            <person name="Barry K."/>
            <person name="Miller A.N."/>
            <person name="Grigoriev I.V."/>
            <person name="Debuchy R."/>
            <person name="Gladieux P."/>
            <person name="Hiltunen Thoren M."/>
            <person name="Johannesson H."/>
        </authorList>
    </citation>
    <scope>NUCLEOTIDE SEQUENCE</scope>
    <source>
        <strain evidence="6">CBS 508.74</strain>
    </source>
</reference>
<dbReference type="SUPFAM" id="SSF53474">
    <property type="entry name" value="alpha/beta-Hydrolases"/>
    <property type="match status" value="1"/>
</dbReference>
<accession>A0AAN6QD52</accession>
<dbReference type="Pfam" id="PF03403">
    <property type="entry name" value="PAF-AH_p_II"/>
    <property type="match status" value="2"/>
</dbReference>
<evidence type="ECO:0000313" key="6">
    <source>
        <dbReference type="EMBL" id="KAK4108032.1"/>
    </source>
</evidence>
<proteinExistence type="predicted"/>
<dbReference type="PANTHER" id="PTHR10272:SF14">
    <property type="entry name" value="PAF ACETYLHYDROLASE FAMILY PROTEIN"/>
    <property type="match status" value="1"/>
</dbReference>
<dbReference type="Gene3D" id="3.40.50.1820">
    <property type="entry name" value="alpha/beta hydrolase"/>
    <property type="match status" value="1"/>
</dbReference>
<dbReference type="EMBL" id="MU853366">
    <property type="protein sequence ID" value="KAK4108032.1"/>
    <property type="molecule type" value="Genomic_DNA"/>
</dbReference>
<sequence>MKLINNLIAILLGGTTLHAFLFPAPESPYTVQWTSLELVDARRHDPFNSSHPRRIMISRFTPIPKHHCTETCIVPYMDDFIASQEDAILQGFIGSSVVWPKNILSNLSLSLCCSDRRRTSHHPSPPPQSYPVLLLGTGLNTTRLFYSATAQHLASAGFEVIVMDHPYETDVVQFPSDGTVIYGGRVPRDPNATEQLNFALDVRAQDASFVLDTLFRIPWSESRKVAKVGFVGSSFGGPAAAVAMYADKRIAAGVNLDGYMFGKPALEEGAPGPFLILGSTGHNSSSDDSWARFWDATMGNDKRLQVQGGRQKWMKELTVVGSTHATYTDSSLIGDISGLRDNPQLVELVFGGFTGMRAMEIMGEYLSNFFRFALQDAGEELLAGPSSKFPEVQFVRTLEKGSDPPS</sequence>
<dbReference type="AlphaFoldDB" id="A0AAN6QD52"/>
<evidence type="ECO:0000256" key="4">
    <source>
        <dbReference type="ARBA" id="ARBA00023098"/>
    </source>
</evidence>
<keyword evidence="4" id="KW-0443">Lipid metabolism</keyword>
<dbReference type="InterPro" id="IPR029058">
    <property type="entry name" value="AB_hydrolase_fold"/>
</dbReference>
<protein>
    <recommendedName>
        <fullName evidence="1">1-alkyl-2-acetylglycerophosphocholine esterase</fullName>
        <ecNumber evidence="1">3.1.1.47</ecNumber>
    </recommendedName>
</protein>
<evidence type="ECO:0000256" key="3">
    <source>
        <dbReference type="ARBA" id="ARBA00022963"/>
    </source>
</evidence>
<dbReference type="EC" id="3.1.1.47" evidence="1"/>
<dbReference type="GO" id="GO:0003847">
    <property type="term" value="F:1-alkyl-2-acetylglycerophosphocholine esterase activity"/>
    <property type="evidence" value="ECO:0007669"/>
    <property type="project" value="UniProtKB-EC"/>
</dbReference>
<evidence type="ECO:0000256" key="2">
    <source>
        <dbReference type="ARBA" id="ARBA00022801"/>
    </source>
</evidence>
<dbReference type="GeneID" id="89940322"/>
<organism evidence="6 7">
    <name type="scientific">Canariomyces notabilis</name>
    <dbReference type="NCBI Taxonomy" id="2074819"/>
    <lineage>
        <taxon>Eukaryota</taxon>
        <taxon>Fungi</taxon>
        <taxon>Dikarya</taxon>
        <taxon>Ascomycota</taxon>
        <taxon>Pezizomycotina</taxon>
        <taxon>Sordariomycetes</taxon>
        <taxon>Sordariomycetidae</taxon>
        <taxon>Sordariales</taxon>
        <taxon>Chaetomiaceae</taxon>
        <taxon>Canariomyces</taxon>
    </lineage>
</organism>
<dbReference type="GO" id="GO:0016042">
    <property type="term" value="P:lipid catabolic process"/>
    <property type="evidence" value="ECO:0007669"/>
    <property type="project" value="UniProtKB-KW"/>
</dbReference>
<reference evidence="6" key="2">
    <citation type="submission" date="2023-05" db="EMBL/GenBank/DDBJ databases">
        <authorList>
            <consortium name="Lawrence Berkeley National Laboratory"/>
            <person name="Steindorff A."/>
            <person name="Hensen N."/>
            <person name="Bonometti L."/>
            <person name="Westerberg I."/>
            <person name="Brannstrom I.O."/>
            <person name="Guillou S."/>
            <person name="Cros-Aarteil S."/>
            <person name="Calhoun S."/>
            <person name="Haridas S."/>
            <person name="Kuo A."/>
            <person name="Mondo S."/>
            <person name="Pangilinan J."/>
            <person name="Riley R."/>
            <person name="Labutti K."/>
            <person name="Andreopoulos B."/>
            <person name="Lipzen A."/>
            <person name="Chen C."/>
            <person name="Yanf M."/>
            <person name="Daum C."/>
            <person name="Ng V."/>
            <person name="Clum A."/>
            <person name="Ohm R."/>
            <person name="Martin F."/>
            <person name="Silar P."/>
            <person name="Natvig D."/>
            <person name="Lalanne C."/>
            <person name="Gautier V."/>
            <person name="Ament-Velasquez S.L."/>
            <person name="Kruys A."/>
            <person name="Hutchinson M.I."/>
            <person name="Powell A.J."/>
            <person name="Barry K."/>
            <person name="Miller A.N."/>
            <person name="Grigoriev I.V."/>
            <person name="Debuchy R."/>
            <person name="Gladieux P."/>
            <person name="Thoren M.H."/>
            <person name="Johannesson H."/>
        </authorList>
    </citation>
    <scope>NUCLEOTIDE SEQUENCE</scope>
    <source>
        <strain evidence="6">CBS 508.74</strain>
    </source>
</reference>
<dbReference type="Proteomes" id="UP001302812">
    <property type="component" value="Unassembled WGS sequence"/>
</dbReference>
<keyword evidence="2" id="KW-0378">Hydrolase</keyword>
<keyword evidence="7" id="KW-1185">Reference proteome</keyword>
<comment type="caution">
    <text evidence="6">The sequence shown here is derived from an EMBL/GenBank/DDBJ whole genome shotgun (WGS) entry which is preliminary data.</text>
</comment>
<evidence type="ECO:0000256" key="1">
    <source>
        <dbReference type="ARBA" id="ARBA00013201"/>
    </source>
</evidence>
<feature type="signal peptide" evidence="5">
    <location>
        <begin position="1"/>
        <end position="19"/>
    </location>
</feature>
<dbReference type="PANTHER" id="PTHR10272">
    <property type="entry name" value="PLATELET-ACTIVATING FACTOR ACETYLHYDROLASE"/>
    <property type="match status" value="1"/>
</dbReference>
<keyword evidence="5" id="KW-0732">Signal</keyword>
<name>A0AAN6QD52_9PEZI</name>